<feature type="domain" description="Phosphoribosyltransferase" evidence="2">
    <location>
        <begin position="135"/>
        <end position="238"/>
    </location>
</feature>
<organism evidence="3 4">
    <name type="scientific">Phormidium tenue FACHB-1050</name>
    <dbReference type="NCBI Taxonomy" id="2692857"/>
    <lineage>
        <taxon>Bacteria</taxon>
        <taxon>Bacillati</taxon>
        <taxon>Cyanobacteriota</taxon>
        <taxon>Cyanophyceae</taxon>
        <taxon>Oscillatoriophycideae</taxon>
        <taxon>Oscillatoriales</taxon>
        <taxon>Oscillatoriaceae</taxon>
        <taxon>Phormidium</taxon>
    </lineage>
</organism>
<gene>
    <name evidence="3" type="ORF">H6G05_02095</name>
</gene>
<evidence type="ECO:0000259" key="2">
    <source>
        <dbReference type="Pfam" id="PF00156"/>
    </source>
</evidence>
<dbReference type="InterPro" id="IPR000836">
    <property type="entry name" value="PRTase_dom"/>
</dbReference>
<dbReference type="PANTHER" id="PTHR47505:SF1">
    <property type="entry name" value="DNA UTILIZATION PROTEIN YHGH"/>
    <property type="match status" value="1"/>
</dbReference>
<comment type="caution">
    <text evidence="3">The sequence shown here is derived from an EMBL/GenBank/DDBJ whole genome shotgun (WGS) entry which is preliminary data.</text>
</comment>
<dbReference type="Proteomes" id="UP000618445">
    <property type="component" value="Unassembled WGS sequence"/>
</dbReference>
<dbReference type="InterPro" id="IPR051910">
    <property type="entry name" value="ComF/GntX_DNA_util-trans"/>
</dbReference>
<dbReference type="RefSeq" id="WP_190575901.1">
    <property type="nucleotide sequence ID" value="NZ_CAWPQU010000012.1"/>
</dbReference>
<evidence type="ECO:0000313" key="4">
    <source>
        <dbReference type="Proteomes" id="UP000618445"/>
    </source>
</evidence>
<keyword evidence="4" id="KW-1185">Reference proteome</keyword>
<comment type="similarity">
    <text evidence="1">Belongs to the ComF/GntX family.</text>
</comment>
<accession>A0ABR8C5F8</accession>
<evidence type="ECO:0000256" key="1">
    <source>
        <dbReference type="ARBA" id="ARBA00008007"/>
    </source>
</evidence>
<protein>
    <submittedName>
        <fullName evidence="3">ComF family protein</fullName>
    </submittedName>
</protein>
<proteinExistence type="inferred from homology"/>
<reference evidence="3 4" key="1">
    <citation type="journal article" date="2020" name="ISME J.">
        <title>Comparative genomics reveals insights into cyanobacterial evolution and habitat adaptation.</title>
        <authorList>
            <person name="Chen M.Y."/>
            <person name="Teng W.K."/>
            <person name="Zhao L."/>
            <person name="Hu C.X."/>
            <person name="Zhou Y.K."/>
            <person name="Han B.P."/>
            <person name="Song L.R."/>
            <person name="Shu W.S."/>
        </authorList>
    </citation>
    <scope>NUCLEOTIDE SEQUENCE [LARGE SCALE GENOMIC DNA]</scope>
    <source>
        <strain evidence="3 4">FACHB-1050</strain>
    </source>
</reference>
<dbReference type="Gene3D" id="3.40.50.2020">
    <property type="match status" value="1"/>
</dbReference>
<dbReference type="SUPFAM" id="SSF53271">
    <property type="entry name" value="PRTase-like"/>
    <property type="match status" value="1"/>
</dbReference>
<evidence type="ECO:0000313" key="3">
    <source>
        <dbReference type="EMBL" id="MBD2315640.1"/>
    </source>
</evidence>
<dbReference type="PANTHER" id="PTHR47505">
    <property type="entry name" value="DNA UTILIZATION PROTEIN YHGH"/>
    <property type="match status" value="1"/>
</dbReference>
<sequence>MNWFTSISKGLRIDRLANVVTDSLWQANCPLCQRPADLILCKDCDRQITAYQLPEFLQKDHPIAPKIPLYSWGVYDGTLKRGIAASKYENHPEIMELIAEKIAERWKRSPDAREFTQNHKKITVIPIPLHDNKLKSRGFNQAEIVARRFCDLTAMPCAPQLLQRVKDTKAQMQTKTIQEREQNLSKAFTVPSTQVSKQTNSRSVILFDDIYTTGATIREAIATLATSKMTVCGVIVIARPQFKS</sequence>
<dbReference type="Pfam" id="PF00156">
    <property type="entry name" value="Pribosyltran"/>
    <property type="match status" value="1"/>
</dbReference>
<name>A0ABR8C5F8_9CYAN</name>
<dbReference type="InterPro" id="IPR029057">
    <property type="entry name" value="PRTase-like"/>
</dbReference>
<dbReference type="CDD" id="cd06223">
    <property type="entry name" value="PRTases_typeI"/>
    <property type="match status" value="1"/>
</dbReference>
<dbReference type="EMBL" id="JACJQY010000002">
    <property type="protein sequence ID" value="MBD2315640.1"/>
    <property type="molecule type" value="Genomic_DNA"/>
</dbReference>